<keyword evidence="3" id="KW-1185">Reference proteome</keyword>
<dbReference type="PANTHER" id="PTHR43433">
    <property type="entry name" value="HYDROLASE, ALPHA/BETA FOLD FAMILY PROTEIN"/>
    <property type="match status" value="1"/>
</dbReference>
<evidence type="ECO:0000313" key="3">
    <source>
        <dbReference type="Proteomes" id="UP000297535"/>
    </source>
</evidence>
<keyword evidence="2" id="KW-0378">Hydrolase</keyword>
<dbReference type="InterPro" id="IPR029058">
    <property type="entry name" value="AB_hydrolase_fold"/>
</dbReference>
<evidence type="ECO:0000259" key="1">
    <source>
        <dbReference type="Pfam" id="PF00561"/>
    </source>
</evidence>
<dbReference type="InterPro" id="IPR050471">
    <property type="entry name" value="AB_hydrolase"/>
</dbReference>
<feature type="domain" description="AB hydrolase-1" evidence="1">
    <location>
        <begin position="30"/>
        <end position="259"/>
    </location>
</feature>
<accession>A0A4Z0NHP6</accession>
<protein>
    <submittedName>
        <fullName evidence="2">Alpha/beta fold hydrolase</fullName>
    </submittedName>
</protein>
<sequence>MVDTAPNRSLRTTRVRGCDIAFRDEGHGDPVLLIHGLAGDHSAWDPQIEAWSRRLRVIAPDSRGAGRSTQTDAPTSTAEMAGDFLALMDDLGLERVHVVGRSMGGSIGQHMALAAPERILSLAMLASCARFDPFGRRCLENMRDVLAWRGSWADHARHSVQNFVSPAFYNAEPERAAAIERLIASSSRLQACYVQQNYAVLAHDTLDRLHEIRCPVLILSGGRDPLCGPTATRWMVERLPTAEWVEFEQSSHFFLMEEPDRFMAVMARWFDRVCTTGIVAAA</sequence>
<dbReference type="OrthoDB" id="7958481at2"/>
<name>A0A4Z0NHP6_9HYPH</name>
<dbReference type="EMBL" id="SRLB01000031">
    <property type="protein sequence ID" value="TGD95296.1"/>
    <property type="molecule type" value="Genomic_DNA"/>
</dbReference>
<dbReference type="Proteomes" id="UP000297535">
    <property type="component" value="Unassembled WGS sequence"/>
</dbReference>
<reference evidence="2 3" key="1">
    <citation type="submission" date="2019-04" db="EMBL/GenBank/DDBJ databases">
        <authorList>
            <person name="Feng G."/>
            <person name="Zhu H."/>
        </authorList>
    </citation>
    <scope>NUCLEOTIDE SEQUENCE [LARGE SCALE GENOMIC DNA]</scope>
    <source>
        <strain evidence="2 3">6HR-1</strain>
    </source>
</reference>
<dbReference type="GO" id="GO:0046503">
    <property type="term" value="P:glycerolipid catabolic process"/>
    <property type="evidence" value="ECO:0007669"/>
    <property type="project" value="TreeGrafter"/>
</dbReference>
<dbReference type="SUPFAM" id="SSF53474">
    <property type="entry name" value="alpha/beta-Hydrolases"/>
    <property type="match status" value="1"/>
</dbReference>
<proteinExistence type="predicted"/>
<dbReference type="InterPro" id="IPR000073">
    <property type="entry name" value="AB_hydrolase_1"/>
</dbReference>
<dbReference type="PRINTS" id="PR00111">
    <property type="entry name" value="ABHYDROLASE"/>
</dbReference>
<dbReference type="Pfam" id="PF00561">
    <property type="entry name" value="Abhydrolase_1"/>
    <property type="match status" value="1"/>
</dbReference>
<dbReference type="PANTHER" id="PTHR43433:SF5">
    <property type="entry name" value="AB HYDROLASE-1 DOMAIN-CONTAINING PROTEIN"/>
    <property type="match status" value="1"/>
</dbReference>
<comment type="caution">
    <text evidence="2">The sequence shown here is derived from an EMBL/GenBank/DDBJ whole genome shotgun (WGS) entry which is preliminary data.</text>
</comment>
<organism evidence="2 3">
    <name type="scientific">Methylobacterium nonmethylotrophicum</name>
    <dbReference type="NCBI Taxonomy" id="1141884"/>
    <lineage>
        <taxon>Bacteria</taxon>
        <taxon>Pseudomonadati</taxon>
        <taxon>Pseudomonadota</taxon>
        <taxon>Alphaproteobacteria</taxon>
        <taxon>Hyphomicrobiales</taxon>
        <taxon>Methylobacteriaceae</taxon>
        <taxon>Methylobacterium</taxon>
    </lineage>
</organism>
<dbReference type="GO" id="GO:0004806">
    <property type="term" value="F:triacylglycerol lipase activity"/>
    <property type="evidence" value="ECO:0007669"/>
    <property type="project" value="TreeGrafter"/>
</dbReference>
<dbReference type="Gene3D" id="3.40.50.1820">
    <property type="entry name" value="alpha/beta hydrolase"/>
    <property type="match status" value="1"/>
</dbReference>
<evidence type="ECO:0000313" key="2">
    <source>
        <dbReference type="EMBL" id="TGD95296.1"/>
    </source>
</evidence>
<dbReference type="AlphaFoldDB" id="A0A4Z0NHP6"/>
<gene>
    <name evidence="2" type="ORF">EU555_28760</name>
</gene>